<sequence length="472" mass="53328">MKNNLSYINKGILMGFMVLLFFSCDDITDLNENPNNPIDVPSEFLLPSAIVQGTYYMGGSFNRATSFWVQHWATTGTQYQRLDRYDVDLNTFNTDWAQLYAGALTDLSIIIEKSRELPNYRAQARILYVYYYQMITDVWGDVPYTEALKGQQGNITPVYDNQLVVYDSLINQLDKALSEIDLDDQAITDEDVLLGGDMEMWQKFGNSLKLRLYLRLSEVDENKAQQGFQEVFNGGATLLGSGENVELIFGERTATNANPLFQQEFQRPTDYGASSTFVAFMEQYNDPRIAAYLRQNQNDAYSGVDNGNPDDLPTDGDGNVIVSRIGDVYVQEDSPIPLMTYYDVKFMEAEANIRGWVNTGDAKQLYEEAVKASFDYYGVNIGTYLDAGQPAAYDNATALEDLMLQRYFSLFARGTEAWSEWRRTNIPSIDVPADAIKTATPLRFPYVDAEITNNPDNAELVEVTIPVAWDVN</sequence>
<comment type="caution">
    <text evidence="1">The sequence shown here is derived from an EMBL/GenBank/DDBJ whole genome shotgun (WGS) entry which is preliminary data.</text>
</comment>
<evidence type="ECO:0000313" key="1">
    <source>
        <dbReference type="EMBL" id="NMM47368.1"/>
    </source>
</evidence>
<dbReference type="SUPFAM" id="SSF48452">
    <property type="entry name" value="TPR-like"/>
    <property type="match status" value="1"/>
</dbReference>
<accession>A0A848IW19</accession>
<keyword evidence="1" id="KW-0449">Lipoprotein</keyword>
<reference evidence="1 2" key="1">
    <citation type="submission" date="2020-04" db="EMBL/GenBank/DDBJ databases">
        <title>Flammeovirgaceae bacterium KN852 isolated from deep sea.</title>
        <authorList>
            <person name="Zhang D.-C."/>
        </authorList>
    </citation>
    <scope>NUCLEOTIDE SEQUENCE [LARGE SCALE GENOMIC DNA]</scope>
    <source>
        <strain evidence="1 2">KN852</strain>
    </source>
</reference>
<evidence type="ECO:0000313" key="2">
    <source>
        <dbReference type="Proteomes" id="UP000559010"/>
    </source>
</evidence>
<dbReference type="InterPro" id="IPR011990">
    <property type="entry name" value="TPR-like_helical_dom_sf"/>
</dbReference>
<dbReference type="RefSeq" id="WP_169677996.1">
    <property type="nucleotide sequence ID" value="NZ_JABBNU010000002.1"/>
</dbReference>
<organism evidence="1 2">
    <name type="scientific">Marinigracilibium pacificum</name>
    <dbReference type="NCBI Taxonomy" id="2729599"/>
    <lineage>
        <taxon>Bacteria</taxon>
        <taxon>Pseudomonadati</taxon>
        <taxon>Bacteroidota</taxon>
        <taxon>Cytophagia</taxon>
        <taxon>Cytophagales</taxon>
        <taxon>Flammeovirgaceae</taxon>
        <taxon>Marinigracilibium</taxon>
    </lineage>
</organism>
<name>A0A848IW19_9BACT</name>
<dbReference type="AlphaFoldDB" id="A0A848IW19"/>
<dbReference type="Gene3D" id="1.25.40.390">
    <property type="match status" value="1"/>
</dbReference>
<dbReference type="Pfam" id="PF12771">
    <property type="entry name" value="SusD-like_2"/>
    <property type="match status" value="1"/>
</dbReference>
<dbReference type="InterPro" id="IPR041662">
    <property type="entry name" value="SusD-like_2"/>
</dbReference>
<dbReference type="PROSITE" id="PS51257">
    <property type="entry name" value="PROKAR_LIPOPROTEIN"/>
    <property type="match status" value="1"/>
</dbReference>
<keyword evidence="2" id="KW-1185">Reference proteome</keyword>
<proteinExistence type="predicted"/>
<dbReference type="Proteomes" id="UP000559010">
    <property type="component" value="Unassembled WGS sequence"/>
</dbReference>
<protein>
    <submittedName>
        <fullName evidence="1">SusD/RagB family nutrient-binding outer membrane lipoprotein</fullName>
    </submittedName>
</protein>
<dbReference type="EMBL" id="JABBNU010000002">
    <property type="protein sequence ID" value="NMM47368.1"/>
    <property type="molecule type" value="Genomic_DNA"/>
</dbReference>
<gene>
    <name evidence="1" type="ORF">HH304_03085</name>
</gene>